<evidence type="ECO:0000259" key="5">
    <source>
        <dbReference type="PROSITE" id="PS50893"/>
    </source>
</evidence>
<evidence type="ECO:0000256" key="3">
    <source>
        <dbReference type="ARBA" id="ARBA00022741"/>
    </source>
</evidence>
<proteinExistence type="inferred from homology"/>
<keyword evidence="3" id="KW-0547">Nucleotide-binding</keyword>
<reference evidence="6 7" key="1">
    <citation type="submission" date="2016-11" db="EMBL/GenBank/DDBJ databases">
        <authorList>
            <person name="Jaros S."/>
            <person name="Januszkiewicz K."/>
            <person name="Wedrychowicz H."/>
        </authorList>
    </citation>
    <scope>NUCLEOTIDE SEQUENCE [LARGE SCALE GENOMIC DNA]</scope>
    <source>
        <strain evidence="6 7">DSM 3089</strain>
    </source>
</reference>
<dbReference type="CDD" id="cd03230">
    <property type="entry name" value="ABC_DR_subfamily_A"/>
    <property type="match status" value="1"/>
</dbReference>
<evidence type="ECO:0000256" key="2">
    <source>
        <dbReference type="ARBA" id="ARBA00022448"/>
    </source>
</evidence>
<evidence type="ECO:0000313" key="6">
    <source>
        <dbReference type="EMBL" id="SHH95225.1"/>
    </source>
</evidence>
<dbReference type="Gene3D" id="3.40.50.300">
    <property type="entry name" value="P-loop containing nucleotide triphosphate hydrolases"/>
    <property type="match status" value="1"/>
</dbReference>
<dbReference type="Proteomes" id="UP000184526">
    <property type="component" value="Unassembled WGS sequence"/>
</dbReference>
<comment type="similarity">
    <text evidence="1">Belongs to the ABC transporter superfamily.</text>
</comment>
<dbReference type="STRING" id="1121306.SAMN02745196_02035"/>
<dbReference type="OrthoDB" id="9804819at2"/>
<dbReference type="InterPro" id="IPR027417">
    <property type="entry name" value="P-loop_NTPase"/>
</dbReference>
<keyword evidence="2" id="KW-0813">Transport</keyword>
<keyword evidence="4 6" id="KW-0067">ATP-binding</keyword>
<sequence length="307" mass="34485">MLLIENIVKQFKKKNSVVTAIDNVNLKINNGEIICILGHNGAGKTTLMKCIGGLITPTSGSIMLNSKDIIKDKSIPKKSVGAVLEGSRNIYYYLSAKDNLKYFGLLNNLSNEVIKSRTDKYLKLFDLTDRQNDAVKEFSRGMQQKVAIMVALMKDPDILLLDEPTLGLDIPSSNVVKNIIEELAINSKKTIIITTHDISLIEGLNSRVVFMKKGKIIKDDKLENLKNFIQEDNSYEIVLKSDDIKKITNNNKCEVINIEDNIATVKTKDLSWLSESLNKNEVISINKVKTEFDFIYNEIVGDVNNDK</sequence>
<feature type="domain" description="ABC transporter" evidence="5">
    <location>
        <begin position="2"/>
        <end position="238"/>
    </location>
</feature>
<dbReference type="SMART" id="SM00382">
    <property type="entry name" value="AAA"/>
    <property type="match status" value="1"/>
</dbReference>
<dbReference type="InterPro" id="IPR050763">
    <property type="entry name" value="ABC_transporter_ATP-binding"/>
</dbReference>
<evidence type="ECO:0000256" key="1">
    <source>
        <dbReference type="ARBA" id="ARBA00005417"/>
    </source>
</evidence>
<dbReference type="Pfam" id="PF00005">
    <property type="entry name" value="ABC_tran"/>
    <property type="match status" value="1"/>
</dbReference>
<dbReference type="PROSITE" id="PS50893">
    <property type="entry name" value="ABC_TRANSPORTER_2"/>
    <property type="match status" value="1"/>
</dbReference>
<dbReference type="InterPro" id="IPR003439">
    <property type="entry name" value="ABC_transporter-like_ATP-bd"/>
</dbReference>
<keyword evidence="7" id="KW-1185">Reference proteome</keyword>
<dbReference type="PANTHER" id="PTHR42711">
    <property type="entry name" value="ABC TRANSPORTER ATP-BINDING PROTEIN"/>
    <property type="match status" value="1"/>
</dbReference>
<dbReference type="SUPFAM" id="SSF52540">
    <property type="entry name" value="P-loop containing nucleoside triphosphate hydrolases"/>
    <property type="match status" value="1"/>
</dbReference>
<evidence type="ECO:0000256" key="4">
    <source>
        <dbReference type="ARBA" id="ARBA00022840"/>
    </source>
</evidence>
<dbReference type="GO" id="GO:0005524">
    <property type="term" value="F:ATP binding"/>
    <property type="evidence" value="ECO:0007669"/>
    <property type="project" value="UniProtKB-KW"/>
</dbReference>
<dbReference type="EMBL" id="FQXP01000007">
    <property type="protein sequence ID" value="SHH95225.1"/>
    <property type="molecule type" value="Genomic_DNA"/>
</dbReference>
<dbReference type="GO" id="GO:0016887">
    <property type="term" value="F:ATP hydrolysis activity"/>
    <property type="evidence" value="ECO:0007669"/>
    <property type="project" value="InterPro"/>
</dbReference>
<name>A0A1M5X5X5_9CLOT</name>
<evidence type="ECO:0000313" key="7">
    <source>
        <dbReference type="Proteomes" id="UP000184526"/>
    </source>
</evidence>
<accession>A0A1M5X5X5</accession>
<organism evidence="6 7">
    <name type="scientific">Clostridium collagenovorans DSM 3089</name>
    <dbReference type="NCBI Taxonomy" id="1121306"/>
    <lineage>
        <taxon>Bacteria</taxon>
        <taxon>Bacillati</taxon>
        <taxon>Bacillota</taxon>
        <taxon>Clostridia</taxon>
        <taxon>Eubacteriales</taxon>
        <taxon>Clostridiaceae</taxon>
        <taxon>Clostridium</taxon>
    </lineage>
</organism>
<gene>
    <name evidence="6" type="ORF">SAMN02745196_02035</name>
</gene>
<dbReference type="RefSeq" id="WP_072831908.1">
    <property type="nucleotide sequence ID" value="NZ_FQXP01000007.1"/>
</dbReference>
<dbReference type="PANTHER" id="PTHR42711:SF5">
    <property type="entry name" value="ABC TRANSPORTER ATP-BINDING PROTEIN NATA"/>
    <property type="match status" value="1"/>
</dbReference>
<protein>
    <submittedName>
        <fullName evidence="6">ABC-2 type transport system ATP-binding protein</fullName>
    </submittedName>
</protein>
<dbReference type="InterPro" id="IPR003593">
    <property type="entry name" value="AAA+_ATPase"/>
</dbReference>
<dbReference type="AlphaFoldDB" id="A0A1M5X5X5"/>